<reference evidence="2" key="1">
    <citation type="submission" date="2021-03" db="EMBL/GenBank/DDBJ databases">
        <title>Revisited historic fungal species revealed as producer of novel bioactive compounds through whole genome sequencing and comparative genomics.</title>
        <authorList>
            <person name="Vignolle G.A."/>
            <person name="Hochenegger N."/>
            <person name="Mach R.L."/>
            <person name="Mach-Aigner A.R."/>
            <person name="Javad Rahimi M."/>
            <person name="Salim K.A."/>
            <person name="Chan C.M."/>
            <person name="Lim L.B.L."/>
            <person name="Cai F."/>
            <person name="Druzhinina I.S."/>
            <person name="U'Ren J.M."/>
            <person name="Derntl C."/>
        </authorList>
    </citation>
    <scope>NUCLEOTIDE SEQUENCE</scope>
    <source>
        <strain evidence="2">TUCIM 5799</strain>
    </source>
</reference>
<sequence>MTPEIAARTRLAGSEDAVTYFEKDAVTYFEKVAVEDPVLAIFQHLSGQEAIRAKYGYSRLRFSSNNRELTHASVGTPLLNEEDLDHEKPERRSTGPNKRTASELRRKPRTTNPDGAGLRTRPGGDESVAFVYDYKAAHKIAAKHVKLAIAEESLFMEVGEQVNRATSRTDAEQEQVGAEARLAMALTQAFDYMVTYGVLCIAPLHITPCRPGAIAPTICLLLFDCGRL</sequence>
<evidence type="ECO:0000256" key="1">
    <source>
        <dbReference type="SAM" id="MobiDB-lite"/>
    </source>
</evidence>
<proteinExistence type="predicted"/>
<feature type="region of interest" description="Disordered" evidence="1">
    <location>
        <begin position="73"/>
        <end position="122"/>
    </location>
</feature>
<dbReference type="AlphaFoldDB" id="A0A9P9W824"/>
<dbReference type="Proteomes" id="UP000829685">
    <property type="component" value="Unassembled WGS sequence"/>
</dbReference>
<dbReference type="EMBL" id="JAFIMR010000078">
    <property type="protein sequence ID" value="KAI1849285.1"/>
    <property type="molecule type" value="Genomic_DNA"/>
</dbReference>
<evidence type="ECO:0000313" key="2">
    <source>
        <dbReference type="EMBL" id="KAI1849285.1"/>
    </source>
</evidence>
<gene>
    <name evidence="2" type="ORF">JX265_013671</name>
</gene>
<name>A0A9P9W824_9PEZI</name>
<evidence type="ECO:0000313" key="3">
    <source>
        <dbReference type="Proteomes" id="UP000829685"/>
    </source>
</evidence>
<protein>
    <submittedName>
        <fullName evidence="2">Uncharacterized protein</fullName>
    </submittedName>
</protein>
<comment type="caution">
    <text evidence="2">The sequence shown here is derived from an EMBL/GenBank/DDBJ whole genome shotgun (WGS) entry which is preliminary data.</text>
</comment>
<keyword evidence="3" id="KW-1185">Reference proteome</keyword>
<organism evidence="2 3">
    <name type="scientific">Neoarthrinium moseri</name>
    <dbReference type="NCBI Taxonomy" id="1658444"/>
    <lineage>
        <taxon>Eukaryota</taxon>
        <taxon>Fungi</taxon>
        <taxon>Dikarya</taxon>
        <taxon>Ascomycota</taxon>
        <taxon>Pezizomycotina</taxon>
        <taxon>Sordariomycetes</taxon>
        <taxon>Xylariomycetidae</taxon>
        <taxon>Amphisphaeriales</taxon>
        <taxon>Apiosporaceae</taxon>
        <taxon>Neoarthrinium</taxon>
    </lineage>
</organism>
<accession>A0A9P9W824</accession>